<dbReference type="Proteomes" id="UP000217507">
    <property type="component" value="Plasmid Plasmid3 dna"/>
</dbReference>
<evidence type="ECO:0000313" key="1">
    <source>
        <dbReference type="EMBL" id="BAY73333.1"/>
    </source>
</evidence>
<geneLocation type="plasmid" evidence="1">
    <name>plasmid3</name>
</geneLocation>
<evidence type="ECO:0000313" key="2">
    <source>
        <dbReference type="Proteomes" id="UP000217507"/>
    </source>
</evidence>
<reference evidence="1 2" key="1">
    <citation type="submission" date="2017-06" db="EMBL/GenBank/DDBJ databases">
        <title>Genome sequencing of cyanobaciteial culture collection at National Institute for Environmental Studies (NIES).</title>
        <authorList>
            <person name="Hirose Y."/>
            <person name="Shimura Y."/>
            <person name="Fujisawa T."/>
            <person name="Nakamura Y."/>
            <person name="Kawachi M."/>
        </authorList>
    </citation>
    <scope>NUCLEOTIDE SEQUENCE [LARGE SCALE GENOMIC DNA]</scope>
    <source>
        <strain evidence="1 2">NIES-23</strain>
        <plasmid evidence="2">Plasmid Plasmid3 dna</plasmid>
    </source>
</reference>
<name>A0A1Z4KWT7_ANAVA</name>
<dbReference type="EMBL" id="AP018219">
    <property type="protein sequence ID" value="BAY73333.1"/>
    <property type="molecule type" value="Genomic_DNA"/>
</dbReference>
<accession>A0A1Z4KWT7</accession>
<keyword evidence="1" id="KW-0614">Plasmid</keyword>
<evidence type="ECO:0008006" key="3">
    <source>
        <dbReference type="Google" id="ProtNLM"/>
    </source>
</evidence>
<gene>
    <name evidence="1" type="ORF">NIES23_61610</name>
</gene>
<protein>
    <recommendedName>
        <fullName evidence="3">Actin-like protein N-terminal domain-containing protein</fullName>
    </recommendedName>
</protein>
<organism evidence="1 2">
    <name type="scientific">Trichormus variabilis NIES-23</name>
    <dbReference type="NCBI Taxonomy" id="1973479"/>
    <lineage>
        <taxon>Bacteria</taxon>
        <taxon>Bacillati</taxon>
        <taxon>Cyanobacteriota</taxon>
        <taxon>Cyanophyceae</taxon>
        <taxon>Nostocales</taxon>
        <taxon>Nostocaceae</taxon>
        <taxon>Trichormus</taxon>
    </lineage>
</organism>
<dbReference type="AlphaFoldDB" id="A0A1Z4KWT7"/>
<proteinExistence type="predicted"/>
<sequence>MNTPNKQIESTMPRIAASFDLGGSHNRGIVQIYPEGVPRVIAMSPEVADVSKDSIAHLFGQVRLDSTWVGIGDEYYVLGALAKEAFFGTPALKELKFHYGLPKIAGLFWLASFQLGLNQPMEAFAQLLLPAGEIADGKDLGNTLKRKLNKGVKTPNGQLKVKLLNFATSPEGSGIISYRHRALGSEFDKKSIGLLMLGYRNASFLLSSKGNLAKLETTDLGMSWLVHQFVERTAVGLSKDDLRLALLLVQAQNGKENALRSISRKATPTGVESDLKLFNSVLPPLVDDYCRALIRWVKNLAVLDEVLICGGTAELVRAPLTQYFKSVGIPIVWNGEVQIPKGLDTQGLESRIADVWTAHISYIKMLDENFGYERKQKLVPDNYQAPPNINWTPAKELFSHNGFLPQTSPRNHNTSN</sequence>